<dbReference type="SMART" id="SM00184">
    <property type="entry name" value="RING"/>
    <property type="match status" value="1"/>
</dbReference>
<dbReference type="PANTHER" id="PTHR24007">
    <property type="entry name" value="BRCA1-ASSOCIATED PROTEIN"/>
    <property type="match status" value="1"/>
</dbReference>
<sequence length="452" mass="48612">MYSVKVTGTSGPGEPASSKQQALLAEDSGVGTSSGALSEDVQDLVPFSAGNPRVEHLTGTEGRGPRLCILALPQDMGFAELSTFMGPHFSKALEVRLVRREGGARAARLVLLRFAAQKDADAFFLQHNDRPFCTLEPELLCHAVFVRGVECEGLALPGWEESMSRQGPPKAATPGVATPGAAALPPAPPGVATAPAVELPSCPVCLERLDEESSGIVTTVCNHRFHNDCLRHWGDSSCPVCRYCQPSVADTPHCSTCACTTDLWICLICGHVGCGRYRGSHASDHWEESGHGYALELGTQRVWDYLGDAYVHRLIQSKAGGKPVEAGDPPVLALSKFDALVGEYNHLLVTQLESQRMHFEGLLIRAGTEAEDKVSQAQAKAHAAGEEAREAKARAGAALQAQQAAERKLAASRQEAARLEKERKFLKEMCDALVDNQKQYTERSDAGRYTGE</sequence>
<dbReference type="InterPro" id="IPR047243">
    <property type="entry name" value="RING-H2_BRAP2"/>
</dbReference>
<reference evidence="9 10" key="1">
    <citation type="journal article" date="2014" name="BMC Genomics">
        <title>Oil accumulation mechanisms of the oleaginous microalga Chlorella protothecoides revealed through its genome, transcriptomes, and proteomes.</title>
        <authorList>
            <person name="Gao C."/>
            <person name="Wang Y."/>
            <person name="Shen Y."/>
            <person name="Yan D."/>
            <person name="He X."/>
            <person name="Dai J."/>
            <person name="Wu Q."/>
        </authorList>
    </citation>
    <scope>NUCLEOTIDE SEQUENCE [LARGE SCALE GENOMIC DNA]</scope>
    <source>
        <strain evidence="9 10">0710</strain>
    </source>
</reference>
<dbReference type="Pfam" id="PF02148">
    <property type="entry name" value="zf-UBP"/>
    <property type="match status" value="1"/>
</dbReference>
<evidence type="ECO:0000259" key="8">
    <source>
        <dbReference type="PROSITE" id="PS50271"/>
    </source>
</evidence>
<organism evidence="9 10">
    <name type="scientific">Auxenochlorella protothecoides</name>
    <name type="common">Green microalga</name>
    <name type="synonym">Chlorella protothecoides</name>
    <dbReference type="NCBI Taxonomy" id="3075"/>
    <lineage>
        <taxon>Eukaryota</taxon>
        <taxon>Viridiplantae</taxon>
        <taxon>Chlorophyta</taxon>
        <taxon>core chlorophytes</taxon>
        <taxon>Trebouxiophyceae</taxon>
        <taxon>Chlorellales</taxon>
        <taxon>Chlorellaceae</taxon>
        <taxon>Auxenochlorella</taxon>
    </lineage>
</organism>
<dbReference type="InterPro" id="IPR011422">
    <property type="entry name" value="BRAP2/ETP1_RRM"/>
</dbReference>
<dbReference type="Pfam" id="PF07576">
    <property type="entry name" value="BRAP2"/>
    <property type="match status" value="1"/>
</dbReference>
<evidence type="ECO:0000256" key="3">
    <source>
        <dbReference type="ARBA" id="ARBA00022833"/>
    </source>
</evidence>
<dbReference type="SUPFAM" id="SSF57850">
    <property type="entry name" value="RING/U-box"/>
    <property type="match status" value="1"/>
</dbReference>
<dbReference type="KEGG" id="apro:F751_1769"/>
<evidence type="ECO:0000256" key="1">
    <source>
        <dbReference type="ARBA" id="ARBA00022723"/>
    </source>
</evidence>
<dbReference type="Proteomes" id="UP000028924">
    <property type="component" value="Unassembled WGS sequence"/>
</dbReference>
<dbReference type="GeneID" id="23613160"/>
<dbReference type="STRING" id="3075.A0A087SGN6"/>
<dbReference type="PROSITE" id="PS50271">
    <property type="entry name" value="ZF_UBP"/>
    <property type="match status" value="1"/>
</dbReference>
<feature type="domain" description="RING-type" evidence="7">
    <location>
        <begin position="202"/>
        <end position="242"/>
    </location>
</feature>
<evidence type="ECO:0000313" key="9">
    <source>
        <dbReference type="EMBL" id="KFM24890.1"/>
    </source>
</evidence>
<keyword evidence="5" id="KW-0175">Coiled coil</keyword>
<dbReference type="PANTHER" id="PTHR24007:SF7">
    <property type="entry name" value="BRCA1-ASSOCIATED PROTEIN"/>
    <property type="match status" value="1"/>
</dbReference>
<dbReference type="SMART" id="SM00290">
    <property type="entry name" value="ZnF_UBP"/>
    <property type="match status" value="1"/>
</dbReference>
<dbReference type="eggNOG" id="KOG0804">
    <property type="taxonomic scope" value="Eukaryota"/>
</dbReference>
<keyword evidence="2 4" id="KW-0863">Zinc-finger</keyword>
<proteinExistence type="predicted"/>
<dbReference type="InterPro" id="IPR001841">
    <property type="entry name" value="Znf_RING"/>
</dbReference>
<dbReference type="GO" id="GO:0016567">
    <property type="term" value="P:protein ubiquitination"/>
    <property type="evidence" value="ECO:0007669"/>
    <property type="project" value="TreeGrafter"/>
</dbReference>
<evidence type="ECO:0000259" key="7">
    <source>
        <dbReference type="PROSITE" id="PS50089"/>
    </source>
</evidence>
<feature type="domain" description="UBP-type" evidence="8">
    <location>
        <begin position="236"/>
        <end position="330"/>
    </location>
</feature>
<dbReference type="GO" id="GO:0005737">
    <property type="term" value="C:cytoplasm"/>
    <property type="evidence" value="ECO:0007669"/>
    <property type="project" value="TreeGrafter"/>
</dbReference>
<dbReference type="InterPro" id="IPR001607">
    <property type="entry name" value="Znf_UBP"/>
</dbReference>
<dbReference type="Gene3D" id="3.30.40.10">
    <property type="entry name" value="Zinc/RING finger domain, C3HC4 (zinc finger)"/>
    <property type="match status" value="2"/>
</dbReference>
<dbReference type="AlphaFoldDB" id="A0A087SGN6"/>
<dbReference type="InterPro" id="IPR013083">
    <property type="entry name" value="Znf_RING/FYVE/PHD"/>
</dbReference>
<evidence type="ECO:0000256" key="4">
    <source>
        <dbReference type="PROSITE-ProRule" id="PRU00502"/>
    </source>
</evidence>
<dbReference type="EMBL" id="KL662111">
    <property type="protein sequence ID" value="KFM24890.1"/>
    <property type="molecule type" value="Genomic_DNA"/>
</dbReference>
<evidence type="ECO:0000256" key="5">
    <source>
        <dbReference type="SAM" id="Coils"/>
    </source>
</evidence>
<keyword evidence="10" id="KW-1185">Reference proteome</keyword>
<evidence type="ECO:0000313" key="10">
    <source>
        <dbReference type="Proteomes" id="UP000028924"/>
    </source>
</evidence>
<keyword evidence="1" id="KW-0479">Metal-binding</keyword>
<dbReference type="RefSeq" id="XP_011397778.1">
    <property type="nucleotide sequence ID" value="XM_011399476.1"/>
</dbReference>
<dbReference type="PROSITE" id="PS50089">
    <property type="entry name" value="ZF_RING_2"/>
    <property type="match status" value="1"/>
</dbReference>
<feature type="coiled-coil region" evidence="5">
    <location>
        <begin position="374"/>
        <end position="436"/>
    </location>
</feature>
<dbReference type="GO" id="GO:0007265">
    <property type="term" value="P:Ras protein signal transduction"/>
    <property type="evidence" value="ECO:0007669"/>
    <property type="project" value="TreeGrafter"/>
</dbReference>
<dbReference type="GO" id="GO:0008270">
    <property type="term" value="F:zinc ion binding"/>
    <property type="evidence" value="ECO:0007669"/>
    <property type="project" value="UniProtKB-KW"/>
</dbReference>
<dbReference type="GO" id="GO:0061630">
    <property type="term" value="F:ubiquitin protein ligase activity"/>
    <property type="evidence" value="ECO:0007669"/>
    <property type="project" value="TreeGrafter"/>
</dbReference>
<evidence type="ECO:0000256" key="6">
    <source>
        <dbReference type="SAM" id="MobiDB-lite"/>
    </source>
</evidence>
<protein>
    <submittedName>
        <fullName evidence="9">BRCA1-associated protein</fullName>
    </submittedName>
</protein>
<dbReference type="OrthoDB" id="273556at2759"/>
<name>A0A087SGN6_AUXPR</name>
<feature type="region of interest" description="Disordered" evidence="6">
    <location>
        <begin position="1"/>
        <end position="36"/>
    </location>
</feature>
<dbReference type="Pfam" id="PF13639">
    <property type="entry name" value="zf-RING_2"/>
    <property type="match status" value="1"/>
</dbReference>
<dbReference type="CDD" id="cd16457">
    <property type="entry name" value="RING-H2_BRAP2"/>
    <property type="match status" value="1"/>
</dbReference>
<evidence type="ECO:0000256" key="2">
    <source>
        <dbReference type="ARBA" id="ARBA00022771"/>
    </source>
</evidence>
<accession>A0A087SGN6</accession>
<gene>
    <name evidence="9" type="ORF">F751_1769</name>
</gene>
<keyword evidence="3" id="KW-0862">Zinc</keyword>